<evidence type="ECO:0000256" key="7">
    <source>
        <dbReference type="ARBA" id="ARBA00022490"/>
    </source>
</evidence>
<evidence type="ECO:0000259" key="14">
    <source>
        <dbReference type="Pfam" id="PF01233"/>
    </source>
</evidence>
<evidence type="ECO:0000256" key="13">
    <source>
        <dbReference type="SAM" id="MobiDB-lite"/>
    </source>
</evidence>
<dbReference type="PROSITE" id="PS00976">
    <property type="entry name" value="NMT_2"/>
    <property type="match status" value="1"/>
</dbReference>
<evidence type="ECO:0000256" key="2">
    <source>
        <dbReference type="ARBA" id="ARBA00004496"/>
    </source>
</evidence>
<dbReference type="Gene3D" id="3.40.630.30">
    <property type="match status" value="2"/>
</dbReference>
<dbReference type="InterPro" id="IPR029058">
    <property type="entry name" value="AB_hydrolase_fold"/>
</dbReference>
<keyword evidence="8 11" id="KW-0808">Transferase</keyword>
<keyword evidence="18" id="KW-1185">Reference proteome</keyword>
<dbReference type="FunFam" id="3.40.630.30:FF:000056">
    <property type="entry name" value="Glycylpeptide N-tetradecanoyltransferase"/>
    <property type="match status" value="1"/>
</dbReference>
<evidence type="ECO:0000256" key="6">
    <source>
        <dbReference type="ARBA" id="ARBA00022240"/>
    </source>
</evidence>
<proteinExistence type="inferred from homology"/>
<comment type="similarity">
    <text evidence="3 12">Belongs to the NMT family.</text>
</comment>
<gene>
    <name evidence="17" type="ORF">MHUMG1_08308</name>
</gene>
<feature type="domain" description="Serine aminopeptidase S33" evidence="16">
    <location>
        <begin position="151"/>
        <end position="243"/>
    </location>
</feature>
<comment type="function">
    <text evidence="1 11">Adds a myristoyl group to the N-terminal glycine residue of certain cellular proteins.</text>
</comment>
<organism evidence="17 18">
    <name type="scientific">Metarhizium humberi</name>
    <dbReference type="NCBI Taxonomy" id="2596975"/>
    <lineage>
        <taxon>Eukaryota</taxon>
        <taxon>Fungi</taxon>
        <taxon>Dikarya</taxon>
        <taxon>Ascomycota</taxon>
        <taxon>Pezizomycotina</taxon>
        <taxon>Sordariomycetes</taxon>
        <taxon>Hypocreomycetidae</taxon>
        <taxon>Hypocreales</taxon>
        <taxon>Clavicipitaceae</taxon>
        <taxon>Metarhizium</taxon>
    </lineage>
</organism>
<feature type="compositionally biased region" description="Basic residues" evidence="13">
    <location>
        <begin position="428"/>
        <end position="439"/>
    </location>
</feature>
<feature type="compositionally biased region" description="Basic and acidic residues" evidence="13">
    <location>
        <begin position="384"/>
        <end position="400"/>
    </location>
</feature>
<sequence length="931" mass="103429">MTKSLIRTASLAVLGPLALYTVFWSLAVIPFFQRQCVASSHEPGSVSALANFPASFLYAHKFNTLFWSDVNEPERWGFAKHQVAPFYLKTPDDNNLYAWHILPLPLYHKHEDQIVQGASSETVPLDITNTESFRLLKSDPKSKLILYYTSSYHVVAIDYRGYGHSTGVPSEEGLIQDAETLVNWAMNVAGIPSHRIVLFGHSLGTAVASGAAERFARQGVDFAGLVLVAGFSDLANLLTGYRISGVFPVVGPLAAWPSAVKYLQTYVVDKWHSADRLASIVRNTKKRLRLELIHAYSDWDIPWQHEEILFQAAANATTNGLNQTEFDQFKEKHMKLSPGGDGFSVTVKSNPDTIIRQQLVLHGASAPSPVAHVQRRTAPIMPPEESKMAEPIVDKGKQVDQGESESEDDEPAATSAAADTTAGTSTGSKKKKSKRKKAKQLLTGKSDEQKQADEVTKAIGGLTPQQMKELVSLNPGLMQELAAASGSSNPSPDQVANMLKNMNLADIMTGLAASGKNAKDMGAYKFWQTQPVPKFGEEGAKVEDGPLKMQKVEDIDKEPQPLVAGFEWVTVDLMDDGEIKEVYELLNGHYVEDDEAMFRFNYIPEVLRWAMMAPGWQRKYHIGVRASQSRKLVAFISAIPVQIRVRDKTFTSSEVNFLCVHKKLRGKRLAPVLIKEVTRISNLDGVWQGLYTAGVVLPRPVSTSRYYHRALNWKKLHACGFSPLPAGSKPEYQVRKYALPETTATKGLREMQDKDVDAVVGLLKRYLGRYDMAPEFAAEEARHWFLPKKDSKQVIWSYVVEDNGKITDFFSFFCVESSIIKNNDVLRVAYLFYYASEAGLSEPFDKPALKTRLNALINDALILAKRAKLDVFNALSLMDNALFLEQQKFGAGDGQLHYYLFNYRASPISGGVNAKNQLDEDHLSGIGLVMP</sequence>
<feature type="compositionally biased region" description="Acidic residues" evidence="13">
    <location>
        <begin position="402"/>
        <end position="411"/>
    </location>
</feature>
<protein>
    <recommendedName>
        <fullName evidence="6 11">Glycylpeptide N-tetradecanoyltransferase</fullName>
        <ecNumber evidence="5 11">2.3.1.97</ecNumber>
    </recommendedName>
</protein>
<evidence type="ECO:0000256" key="4">
    <source>
        <dbReference type="ARBA" id="ARBA00011245"/>
    </source>
</evidence>
<evidence type="ECO:0000256" key="12">
    <source>
        <dbReference type="RuleBase" id="RU004178"/>
    </source>
</evidence>
<dbReference type="SUPFAM" id="SSF53474">
    <property type="entry name" value="alpha/beta-Hydrolases"/>
    <property type="match status" value="1"/>
</dbReference>
<evidence type="ECO:0000313" key="18">
    <source>
        <dbReference type="Proteomes" id="UP000764110"/>
    </source>
</evidence>
<dbReference type="InterPro" id="IPR022678">
    <property type="entry name" value="NMT_CS"/>
</dbReference>
<dbReference type="Proteomes" id="UP000764110">
    <property type="component" value="Unassembled WGS sequence"/>
</dbReference>
<evidence type="ECO:0000259" key="15">
    <source>
        <dbReference type="Pfam" id="PF02799"/>
    </source>
</evidence>
<keyword evidence="9 11" id="KW-0012">Acyltransferase</keyword>
<dbReference type="GO" id="GO:0004379">
    <property type="term" value="F:glycylpeptide N-tetradecanoyltransferase activity"/>
    <property type="evidence" value="ECO:0007669"/>
    <property type="project" value="UniProtKB-EC"/>
</dbReference>
<dbReference type="InterPro" id="IPR000903">
    <property type="entry name" value="NMT"/>
</dbReference>
<evidence type="ECO:0000256" key="8">
    <source>
        <dbReference type="ARBA" id="ARBA00022679"/>
    </source>
</evidence>
<evidence type="ECO:0000313" key="17">
    <source>
        <dbReference type="EMBL" id="KAH0593985.1"/>
    </source>
</evidence>
<evidence type="ECO:0000256" key="1">
    <source>
        <dbReference type="ARBA" id="ARBA00003900"/>
    </source>
</evidence>
<reference evidence="17 18" key="1">
    <citation type="submission" date="2020-07" db="EMBL/GenBank/DDBJ databases">
        <title>Metarhizium humberi genome.</title>
        <authorList>
            <person name="Lysoe E."/>
        </authorList>
    </citation>
    <scope>NUCLEOTIDE SEQUENCE [LARGE SCALE GENOMIC DNA]</scope>
    <source>
        <strain evidence="17 18">ESALQ1638</strain>
    </source>
</reference>
<evidence type="ECO:0000256" key="10">
    <source>
        <dbReference type="ARBA" id="ARBA00048276"/>
    </source>
</evidence>
<comment type="subunit">
    <text evidence="4">Monomer.</text>
</comment>
<dbReference type="GO" id="GO:0005737">
    <property type="term" value="C:cytoplasm"/>
    <property type="evidence" value="ECO:0007669"/>
    <property type="project" value="UniProtKB-SubCell"/>
</dbReference>
<keyword evidence="7" id="KW-0963">Cytoplasm</keyword>
<feature type="compositionally biased region" description="Low complexity" evidence="13">
    <location>
        <begin position="412"/>
        <end position="427"/>
    </location>
</feature>
<feature type="domain" description="Glycylpeptide N-tetradecanoyltransferase N-terminal" evidence="14">
    <location>
        <begin position="549"/>
        <end position="703"/>
    </location>
</feature>
<evidence type="ECO:0000256" key="11">
    <source>
        <dbReference type="RuleBase" id="RU000586"/>
    </source>
</evidence>
<name>A0A9P8M4K2_9HYPO</name>
<evidence type="ECO:0000256" key="5">
    <source>
        <dbReference type="ARBA" id="ARBA00012923"/>
    </source>
</evidence>
<dbReference type="EC" id="2.3.1.97" evidence="5 11"/>
<dbReference type="InterPro" id="IPR022676">
    <property type="entry name" value="NMT_N"/>
</dbReference>
<dbReference type="AlphaFoldDB" id="A0A9P8M4K2"/>
<accession>A0A9P8M4K2</accession>
<evidence type="ECO:0000256" key="9">
    <source>
        <dbReference type="ARBA" id="ARBA00023315"/>
    </source>
</evidence>
<comment type="subcellular location">
    <subcellularLocation>
        <location evidence="2">Cytoplasm</location>
    </subcellularLocation>
</comment>
<dbReference type="InterPro" id="IPR016181">
    <property type="entry name" value="Acyl_CoA_acyltransferase"/>
</dbReference>
<dbReference type="SUPFAM" id="SSF55729">
    <property type="entry name" value="Acyl-CoA N-acyltransferases (Nat)"/>
    <property type="match status" value="2"/>
</dbReference>
<feature type="domain" description="Glycylpeptide N-tetradecanoyltransferase C-terminal" evidence="15">
    <location>
        <begin position="719"/>
        <end position="929"/>
    </location>
</feature>
<evidence type="ECO:0000256" key="3">
    <source>
        <dbReference type="ARBA" id="ARBA00009469"/>
    </source>
</evidence>
<dbReference type="Gene3D" id="3.40.50.1820">
    <property type="entry name" value="alpha/beta hydrolase"/>
    <property type="match status" value="1"/>
</dbReference>
<comment type="caution">
    <text evidence="17">The sequence shown here is derived from an EMBL/GenBank/DDBJ whole genome shotgun (WGS) entry which is preliminary data.</text>
</comment>
<evidence type="ECO:0000259" key="16">
    <source>
        <dbReference type="Pfam" id="PF12146"/>
    </source>
</evidence>
<dbReference type="Pfam" id="PF01233">
    <property type="entry name" value="NMT"/>
    <property type="match status" value="1"/>
</dbReference>
<feature type="region of interest" description="Disordered" evidence="13">
    <location>
        <begin position="381"/>
        <end position="452"/>
    </location>
</feature>
<dbReference type="InterPro" id="IPR022677">
    <property type="entry name" value="NMT_C"/>
</dbReference>
<dbReference type="PANTHER" id="PTHR11377:SF5">
    <property type="entry name" value="GLYCYLPEPTIDE N-TETRADECANOYLTRANSFERASE"/>
    <property type="match status" value="1"/>
</dbReference>
<comment type="catalytic activity">
    <reaction evidence="10 11">
        <text>N-terminal glycyl-[protein] + tetradecanoyl-CoA = N-tetradecanoylglycyl-[protein] + CoA + H(+)</text>
        <dbReference type="Rhea" id="RHEA:15521"/>
        <dbReference type="Rhea" id="RHEA-COMP:12666"/>
        <dbReference type="Rhea" id="RHEA-COMP:12667"/>
        <dbReference type="ChEBI" id="CHEBI:15378"/>
        <dbReference type="ChEBI" id="CHEBI:57287"/>
        <dbReference type="ChEBI" id="CHEBI:57385"/>
        <dbReference type="ChEBI" id="CHEBI:64723"/>
        <dbReference type="ChEBI" id="CHEBI:133050"/>
        <dbReference type="EC" id="2.3.1.97"/>
    </reaction>
</comment>
<dbReference type="Pfam" id="PF02799">
    <property type="entry name" value="NMT_C"/>
    <property type="match status" value="1"/>
</dbReference>
<dbReference type="FunFam" id="3.40.630.30:FF:000042">
    <property type="entry name" value="Glycylpeptide N-tetradecanoyltransferase"/>
    <property type="match status" value="1"/>
</dbReference>
<dbReference type="PROSITE" id="PS00975">
    <property type="entry name" value="NMT_1"/>
    <property type="match status" value="1"/>
</dbReference>
<dbReference type="EMBL" id="JACEFI010000018">
    <property type="protein sequence ID" value="KAH0593985.1"/>
    <property type="molecule type" value="Genomic_DNA"/>
</dbReference>
<dbReference type="InterPro" id="IPR022742">
    <property type="entry name" value="Hydrolase_4"/>
</dbReference>
<dbReference type="PANTHER" id="PTHR11377">
    <property type="entry name" value="N-MYRISTOYL TRANSFERASE"/>
    <property type="match status" value="1"/>
</dbReference>
<dbReference type="Pfam" id="PF12146">
    <property type="entry name" value="Hydrolase_4"/>
    <property type="match status" value="1"/>
</dbReference>